<feature type="transmembrane region" description="Helical" evidence="2">
    <location>
        <begin position="332"/>
        <end position="360"/>
    </location>
</feature>
<dbReference type="Proteomes" id="UP000214720">
    <property type="component" value="Unassembled WGS sequence"/>
</dbReference>
<protein>
    <recommendedName>
        <fullName evidence="5">O-antigen ligase</fullName>
    </recommendedName>
</protein>
<feature type="transmembrane region" description="Helical" evidence="2">
    <location>
        <begin position="151"/>
        <end position="169"/>
    </location>
</feature>
<feature type="transmembrane region" description="Helical" evidence="2">
    <location>
        <begin position="372"/>
        <end position="393"/>
    </location>
</feature>
<proteinExistence type="predicted"/>
<evidence type="ECO:0000313" key="3">
    <source>
        <dbReference type="EMBL" id="OXC76017.1"/>
    </source>
</evidence>
<organism evidence="3 4">
    <name type="scientific">Caballeronia sordidicola</name>
    <name type="common">Burkholderia sordidicola</name>
    <dbReference type="NCBI Taxonomy" id="196367"/>
    <lineage>
        <taxon>Bacteria</taxon>
        <taxon>Pseudomonadati</taxon>
        <taxon>Pseudomonadota</taxon>
        <taxon>Betaproteobacteria</taxon>
        <taxon>Burkholderiales</taxon>
        <taxon>Burkholderiaceae</taxon>
        <taxon>Caballeronia</taxon>
    </lineage>
</organism>
<evidence type="ECO:0000256" key="2">
    <source>
        <dbReference type="SAM" id="Phobius"/>
    </source>
</evidence>
<reference evidence="4" key="1">
    <citation type="submission" date="2017-01" db="EMBL/GenBank/DDBJ databases">
        <title>Genome Analysis of Deinococcus marmoris KOPRI26562.</title>
        <authorList>
            <person name="Kim J.H."/>
            <person name="Oh H.-M."/>
        </authorList>
    </citation>
    <scope>NUCLEOTIDE SEQUENCE [LARGE SCALE GENOMIC DNA]</scope>
    <source>
        <strain evidence="4">PAMC 26633</strain>
    </source>
</reference>
<dbReference type="EMBL" id="MTHB01000155">
    <property type="protein sequence ID" value="OXC76017.1"/>
    <property type="molecule type" value="Genomic_DNA"/>
</dbReference>
<keyword evidence="2" id="KW-0472">Membrane</keyword>
<feature type="transmembrane region" description="Helical" evidence="2">
    <location>
        <begin position="226"/>
        <end position="244"/>
    </location>
</feature>
<accession>A0A226WZ25</accession>
<keyword evidence="2" id="KW-1133">Transmembrane helix</keyword>
<evidence type="ECO:0000256" key="1">
    <source>
        <dbReference type="SAM" id="MobiDB-lite"/>
    </source>
</evidence>
<feature type="compositionally biased region" description="Low complexity" evidence="1">
    <location>
        <begin position="455"/>
        <end position="466"/>
    </location>
</feature>
<gene>
    <name evidence="3" type="ORF">BSU04_23915</name>
</gene>
<evidence type="ECO:0000313" key="4">
    <source>
        <dbReference type="Proteomes" id="UP000214720"/>
    </source>
</evidence>
<feature type="transmembrane region" description="Helical" evidence="2">
    <location>
        <begin position="63"/>
        <end position="81"/>
    </location>
</feature>
<name>A0A226WZ25_CABSO</name>
<dbReference type="OrthoDB" id="8954450at2"/>
<dbReference type="AlphaFoldDB" id="A0A226WZ25"/>
<feature type="region of interest" description="Disordered" evidence="1">
    <location>
        <begin position="434"/>
        <end position="487"/>
    </location>
</feature>
<feature type="transmembrane region" description="Helical" evidence="2">
    <location>
        <begin position="122"/>
        <end position="139"/>
    </location>
</feature>
<feature type="transmembrane region" description="Helical" evidence="2">
    <location>
        <begin position="30"/>
        <end position="51"/>
    </location>
</feature>
<dbReference type="RefSeq" id="WP_089162692.1">
    <property type="nucleotide sequence ID" value="NZ_MTHB01000155.1"/>
</dbReference>
<feature type="transmembrane region" description="Helical" evidence="2">
    <location>
        <begin position="405"/>
        <end position="423"/>
    </location>
</feature>
<feature type="transmembrane region" description="Helical" evidence="2">
    <location>
        <begin position="93"/>
        <end position="110"/>
    </location>
</feature>
<evidence type="ECO:0008006" key="5">
    <source>
        <dbReference type="Google" id="ProtNLM"/>
    </source>
</evidence>
<feature type="transmembrane region" description="Helical" evidence="2">
    <location>
        <begin position="197"/>
        <end position="214"/>
    </location>
</feature>
<keyword evidence="2" id="KW-0812">Transmembrane</keyword>
<sequence length="487" mass="53333">MRNKYTTLWIWLLLCPLAVDYKAGLDDDSHAMQIIMTLPVLFAGLILWLIAPSFSRRSRFRSIITAAIVTTVIGSVVAQLMQDNDFGNYMRTVLPFGLFLLGYLAACRPWQGDRLEQFEKALFWSMVLSLVFSFVYGIATSGGPLDDVRYRIISVTFLGLQGVILHQFVVSKRITKVTLAVLLGTILIELLSVTRSLLVGSVLLFIFATWLSAPSARHLAKAGMRAVVTGLLIIAMAAGAVSFFPDVADHWTQRIFASKETTSGMDPTTITRLAEMKDQYDQVTSTPSSLIAGMGYGAVYHYSPDYLPDLAGQISKKDFYAIHDFAAGHNFWVYQFFAGGLLFGLWMPLAILLALGLGGIAYRVWRRRAPDLLYLPVMGRSLMLLAGLPAMSIGGNPLGPRYSGLVFGVALGLLVATYTRLSYAMQEREALRRAQQGLPKKRRPGTPAPSPAPAVTPVAMPTPVSAHAPALNEGRDPTDTLSRFTSA</sequence>
<comment type="caution">
    <text evidence="3">The sequence shown here is derived from an EMBL/GenBank/DDBJ whole genome shotgun (WGS) entry which is preliminary data.</text>
</comment>